<protein>
    <submittedName>
        <fullName evidence="2">GNAT family N-acetyltransferase</fullName>
    </submittedName>
</protein>
<keyword evidence="2" id="KW-0808">Transferase</keyword>
<sequence>MPTSTVPPAIILTNQSVIIIMAFIIRTADLNDPNDSKALLSLLTAQSSPPTVSPAELTPAAHVCLIPALLTIPDALILLAFGGGQAIGSAICLPQFSINHARYALAIHRLIISPDGQQQAIETRLLTTIKHIARRRGYCKILLTVPSADIIHRRLYYQLGYDTNQPPMLNLENCLDDPKLTR</sequence>
<organism evidence="2 3">
    <name type="scientific">Thiospirillum jenense</name>
    <dbReference type="NCBI Taxonomy" id="1653858"/>
    <lineage>
        <taxon>Bacteria</taxon>
        <taxon>Pseudomonadati</taxon>
        <taxon>Pseudomonadota</taxon>
        <taxon>Gammaproteobacteria</taxon>
        <taxon>Chromatiales</taxon>
        <taxon>Chromatiaceae</taxon>
        <taxon>Thiospirillum</taxon>
    </lineage>
</organism>
<reference evidence="2 3" key="1">
    <citation type="journal article" date="2020" name="Arch. Microbiol.">
        <title>The genome sequence of the giant phototrophic gammaproteobacterium Thiospirillum jenense gives insight into its physiological properties and phylogenetic relationships.</title>
        <authorList>
            <person name="Imhoff J.F."/>
            <person name="Meyer T.E."/>
            <person name="Kyndt J.A."/>
        </authorList>
    </citation>
    <scope>NUCLEOTIDE SEQUENCE [LARGE SCALE GENOMIC DNA]</scope>
    <source>
        <strain evidence="2 3">DSM 216</strain>
    </source>
</reference>
<accession>A0A839HF71</accession>
<dbReference type="InterPro" id="IPR016181">
    <property type="entry name" value="Acyl_CoA_acyltransferase"/>
</dbReference>
<dbReference type="RefSeq" id="WP_182583225.1">
    <property type="nucleotide sequence ID" value="NZ_JABVCQ010000008.1"/>
</dbReference>
<evidence type="ECO:0000259" key="1">
    <source>
        <dbReference type="PROSITE" id="PS51186"/>
    </source>
</evidence>
<keyword evidence="3" id="KW-1185">Reference proteome</keyword>
<name>A0A839HF71_9GAMM</name>
<dbReference type="EMBL" id="JABVCQ010000008">
    <property type="protein sequence ID" value="MBB1125669.1"/>
    <property type="molecule type" value="Genomic_DNA"/>
</dbReference>
<dbReference type="GO" id="GO:0016747">
    <property type="term" value="F:acyltransferase activity, transferring groups other than amino-acyl groups"/>
    <property type="evidence" value="ECO:0007669"/>
    <property type="project" value="InterPro"/>
</dbReference>
<gene>
    <name evidence="2" type="ORF">HUK38_05400</name>
</gene>
<dbReference type="InterPro" id="IPR000182">
    <property type="entry name" value="GNAT_dom"/>
</dbReference>
<dbReference type="Pfam" id="PF00583">
    <property type="entry name" value="Acetyltransf_1"/>
    <property type="match status" value="1"/>
</dbReference>
<evidence type="ECO:0000313" key="3">
    <source>
        <dbReference type="Proteomes" id="UP000548632"/>
    </source>
</evidence>
<dbReference type="Gene3D" id="3.40.630.30">
    <property type="match status" value="1"/>
</dbReference>
<dbReference type="AlphaFoldDB" id="A0A839HF71"/>
<comment type="caution">
    <text evidence="2">The sequence shown here is derived from an EMBL/GenBank/DDBJ whole genome shotgun (WGS) entry which is preliminary data.</text>
</comment>
<proteinExistence type="predicted"/>
<evidence type="ECO:0000313" key="2">
    <source>
        <dbReference type="EMBL" id="MBB1125669.1"/>
    </source>
</evidence>
<dbReference type="Proteomes" id="UP000548632">
    <property type="component" value="Unassembled WGS sequence"/>
</dbReference>
<feature type="domain" description="N-acetyltransferase" evidence="1">
    <location>
        <begin position="23"/>
        <end position="181"/>
    </location>
</feature>
<dbReference type="SUPFAM" id="SSF55729">
    <property type="entry name" value="Acyl-CoA N-acyltransferases (Nat)"/>
    <property type="match status" value="1"/>
</dbReference>
<dbReference type="PROSITE" id="PS51186">
    <property type="entry name" value="GNAT"/>
    <property type="match status" value="1"/>
</dbReference>